<organism evidence="7 8">
    <name type="scientific">Microlunatus panaciterrae</name>
    <dbReference type="NCBI Taxonomy" id="400768"/>
    <lineage>
        <taxon>Bacteria</taxon>
        <taxon>Bacillati</taxon>
        <taxon>Actinomycetota</taxon>
        <taxon>Actinomycetes</taxon>
        <taxon>Propionibacteriales</taxon>
        <taxon>Propionibacteriaceae</taxon>
        <taxon>Microlunatus</taxon>
    </lineage>
</organism>
<keyword evidence="8" id="KW-1185">Reference proteome</keyword>
<dbReference type="CDD" id="cd06662">
    <property type="entry name" value="SURF1"/>
    <property type="match status" value="1"/>
</dbReference>
<keyword evidence="3 6" id="KW-0812">Transmembrane</keyword>
<name>A0ABS2RMP6_9ACTN</name>
<dbReference type="Proteomes" id="UP000704762">
    <property type="component" value="Unassembled WGS sequence"/>
</dbReference>
<sequence>MRRLWVRWLCLLLFVAVLAFVFVNMGEWQLRRLDERKHRNAVTVANEGKPVRPFDQVFNHPITTEDEWQRVEARGTFDPAQQFVIRYRNNGDAKGYEVVTPLRTDAGPVVLVDRGFIEVPRGTQIPSTAPPPPTGPVSVVGHVRRDEHGRGGAIRPSDGQARLINAVALGQALGYPVADGYLSAITVTPAQQGGFAPIVLPELSDGPHFWYAVQWFMFTGIGVLGLVVFIRGDIRTRREEAAAQADRPPEMAGSAGP</sequence>
<feature type="transmembrane region" description="Helical" evidence="6">
    <location>
        <begin position="209"/>
        <end position="230"/>
    </location>
</feature>
<comment type="caution">
    <text evidence="6">Lacks conserved residue(s) required for the propagation of feature annotation.</text>
</comment>
<evidence type="ECO:0000256" key="6">
    <source>
        <dbReference type="RuleBase" id="RU363076"/>
    </source>
</evidence>
<dbReference type="EMBL" id="JAFBCF010000001">
    <property type="protein sequence ID" value="MBM7800271.1"/>
    <property type="molecule type" value="Genomic_DNA"/>
</dbReference>
<dbReference type="InterPro" id="IPR045214">
    <property type="entry name" value="Surf1/Surf4"/>
</dbReference>
<proteinExistence type="inferred from homology"/>
<evidence type="ECO:0000256" key="3">
    <source>
        <dbReference type="ARBA" id="ARBA00022692"/>
    </source>
</evidence>
<evidence type="ECO:0000313" key="8">
    <source>
        <dbReference type="Proteomes" id="UP000704762"/>
    </source>
</evidence>
<accession>A0ABS2RMP6</accession>
<evidence type="ECO:0000256" key="5">
    <source>
        <dbReference type="ARBA" id="ARBA00023136"/>
    </source>
</evidence>
<dbReference type="PANTHER" id="PTHR23427">
    <property type="entry name" value="SURFEIT LOCUS PROTEIN"/>
    <property type="match status" value="1"/>
</dbReference>
<comment type="subcellular location">
    <subcellularLocation>
        <location evidence="6">Cell membrane</location>
        <topology evidence="6">Multi-pass membrane protein</topology>
    </subcellularLocation>
    <subcellularLocation>
        <location evidence="1">Membrane</location>
    </subcellularLocation>
</comment>
<dbReference type="PROSITE" id="PS50895">
    <property type="entry name" value="SURF1"/>
    <property type="match status" value="1"/>
</dbReference>
<dbReference type="Pfam" id="PF02104">
    <property type="entry name" value="SURF1"/>
    <property type="match status" value="1"/>
</dbReference>
<dbReference type="PANTHER" id="PTHR23427:SF2">
    <property type="entry name" value="SURFEIT LOCUS PROTEIN 1"/>
    <property type="match status" value="1"/>
</dbReference>
<keyword evidence="4 6" id="KW-1133">Transmembrane helix</keyword>
<keyword evidence="5 6" id="KW-0472">Membrane</keyword>
<protein>
    <recommendedName>
        <fullName evidence="6">SURF1-like protein</fullName>
    </recommendedName>
</protein>
<evidence type="ECO:0000313" key="7">
    <source>
        <dbReference type="EMBL" id="MBM7800271.1"/>
    </source>
</evidence>
<gene>
    <name evidence="7" type="ORF">JOE57_003192</name>
</gene>
<evidence type="ECO:0000256" key="2">
    <source>
        <dbReference type="ARBA" id="ARBA00007165"/>
    </source>
</evidence>
<comment type="caution">
    <text evidence="7">The sequence shown here is derived from an EMBL/GenBank/DDBJ whole genome shotgun (WGS) entry which is preliminary data.</text>
</comment>
<reference evidence="7 8" key="1">
    <citation type="submission" date="2021-01" db="EMBL/GenBank/DDBJ databases">
        <title>Sequencing the genomes of 1000 actinobacteria strains.</title>
        <authorList>
            <person name="Klenk H.-P."/>
        </authorList>
    </citation>
    <scope>NUCLEOTIDE SEQUENCE [LARGE SCALE GENOMIC DNA]</scope>
    <source>
        <strain evidence="7 8">DSM 18662</strain>
    </source>
</reference>
<evidence type="ECO:0000256" key="4">
    <source>
        <dbReference type="ARBA" id="ARBA00022989"/>
    </source>
</evidence>
<comment type="similarity">
    <text evidence="2 6">Belongs to the SURF1 family.</text>
</comment>
<keyword evidence="6" id="KW-1003">Cell membrane</keyword>
<dbReference type="RefSeq" id="WP_204919557.1">
    <property type="nucleotide sequence ID" value="NZ_BAAAQP010000003.1"/>
</dbReference>
<evidence type="ECO:0000256" key="1">
    <source>
        <dbReference type="ARBA" id="ARBA00004370"/>
    </source>
</evidence>
<dbReference type="InterPro" id="IPR002994">
    <property type="entry name" value="Surf1/Shy1"/>
</dbReference>